<dbReference type="GO" id="GO:0045504">
    <property type="term" value="F:dynein heavy chain binding"/>
    <property type="evidence" value="ECO:0007669"/>
    <property type="project" value="TreeGrafter"/>
</dbReference>
<dbReference type="KEGG" id="bspl:114857192"/>
<keyword evidence="8" id="KW-0966">Cell projection</keyword>
<evidence type="ECO:0000256" key="9">
    <source>
        <dbReference type="ARBA" id="ARBA00024190"/>
    </source>
</evidence>
<proteinExistence type="predicted"/>
<dbReference type="Pfam" id="PF00400">
    <property type="entry name" value="WD40"/>
    <property type="match status" value="2"/>
</dbReference>
<dbReference type="InterPro" id="IPR001680">
    <property type="entry name" value="WD40_rpt"/>
</dbReference>
<dbReference type="RefSeq" id="XP_029009253.1">
    <property type="nucleotide sequence ID" value="XM_029153420.3"/>
</dbReference>
<dbReference type="GO" id="GO:0120293">
    <property type="term" value="C:dynein axonemal particle"/>
    <property type="evidence" value="ECO:0007669"/>
    <property type="project" value="UniProtKB-SubCell"/>
</dbReference>
<dbReference type="AlphaFoldDB" id="A0A6P7MU74"/>
<dbReference type="GO" id="GO:0003341">
    <property type="term" value="P:cilium movement"/>
    <property type="evidence" value="ECO:0007669"/>
    <property type="project" value="TreeGrafter"/>
</dbReference>
<dbReference type="PANTHER" id="PTHR12442:SF12">
    <property type="entry name" value="DYNEIN AXONEMAL INTERMEDIATE CHAIN 4"/>
    <property type="match status" value="1"/>
</dbReference>
<feature type="repeat" description="WD" evidence="12">
    <location>
        <begin position="541"/>
        <end position="574"/>
    </location>
</feature>
<keyword evidence="7" id="KW-0206">Cytoskeleton</keyword>
<evidence type="ECO:0000256" key="7">
    <source>
        <dbReference type="ARBA" id="ARBA00023212"/>
    </source>
</evidence>
<evidence type="ECO:0000313" key="17">
    <source>
        <dbReference type="RefSeq" id="XP_029009254.1"/>
    </source>
</evidence>
<evidence type="ECO:0000256" key="12">
    <source>
        <dbReference type="PROSITE-ProRule" id="PRU00221"/>
    </source>
</evidence>
<keyword evidence="14" id="KW-1185">Reference proteome</keyword>
<dbReference type="RefSeq" id="XP_029009254.1">
    <property type="nucleotide sequence ID" value="XM_029153421.3"/>
</dbReference>
<dbReference type="Proteomes" id="UP000515150">
    <property type="component" value="Chromosome 6"/>
</dbReference>
<evidence type="ECO:0000256" key="11">
    <source>
        <dbReference type="ARBA" id="ARBA00041557"/>
    </source>
</evidence>
<evidence type="ECO:0000256" key="5">
    <source>
        <dbReference type="ARBA" id="ARBA00022846"/>
    </source>
</evidence>
<reference evidence="15 16" key="1">
    <citation type="submission" date="2025-04" db="UniProtKB">
        <authorList>
            <consortium name="RefSeq"/>
        </authorList>
    </citation>
    <scope>IDENTIFICATION</scope>
</reference>
<dbReference type="GeneID" id="114857192"/>
<dbReference type="SMART" id="SM00320">
    <property type="entry name" value="WD40"/>
    <property type="match status" value="5"/>
</dbReference>
<evidence type="ECO:0000256" key="8">
    <source>
        <dbReference type="ARBA" id="ARBA00023273"/>
    </source>
</evidence>
<dbReference type="PANTHER" id="PTHR12442">
    <property type="entry name" value="DYNEIN INTERMEDIATE CHAIN"/>
    <property type="match status" value="1"/>
</dbReference>
<dbReference type="OrthoDB" id="10259804at2759"/>
<dbReference type="RefSeq" id="XP_029009252.1">
    <property type="nucleotide sequence ID" value="XM_029153419.3"/>
</dbReference>
<evidence type="ECO:0000313" key="15">
    <source>
        <dbReference type="RefSeq" id="XP_029009252.1"/>
    </source>
</evidence>
<feature type="region of interest" description="Disordered" evidence="13">
    <location>
        <begin position="1"/>
        <end position="73"/>
    </location>
</feature>
<evidence type="ECO:0000256" key="3">
    <source>
        <dbReference type="ARBA" id="ARBA00022574"/>
    </source>
</evidence>
<evidence type="ECO:0000256" key="6">
    <source>
        <dbReference type="ARBA" id="ARBA00023069"/>
    </source>
</evidence>
<feature type="region of interest" description="Disordered" evidence="13">
    <location>
        <begin position="298"/>
        <end position="317"/>
    </location>
</feature>
<accession>A0A6P7MU74</accession>
<evidence type="ECO:0000256" key="2">
    <source>
        <dbReference type="ARBA" id="ARBA00022490"/>
    </source>
</evidence>
<dbReference type="InterPro" id="IPR015943">
    <property type="entry name" value="WD40/YVTN_repeat-like_dom_sf"/>
</dbReference>
<dbReference type="InterPro" id="IPR050687">
    <property type="entry name" value="Dynein_IC"/>
</dbReference>
<dbReference type="GO" id="GO:0005858">
    <property type="term" value="C:axonemal dynein complex"/>
    <property type="evidence" value="ECO:0007669"/>
    <property type="project" value="TreeGrafter"/>
</dbReference>
<dbReference type="Gene3D" id="2.130.10.10">
    <property type="entry name" value="YVTN repeat-like/Quinoprotein amine dehydrogenase"/>
    <property type="match status" value="2"/>
</dbReference>
<dbReference type="SUPFAM" id="SSF50978">
    <property type="entry name" value="WD40 repeat-like"/>
    <property type="match status" value="1"/>
</dbReference>
<keyword evidence="4" id="KW-0677">Repeat</keyword>
<keyword evidence="5" id="KW-0282">Flagellum</keyword>
<dbReference type="GO" id="GO:0045503">
    <property type="term" value="F:dynein light chain binding"/>
    <property type="evidence" value="ECO:0007669"/>
    <property type="project" value="TreeGrafter"/>
</dbReference>
<gene>
    <name evidence="15 16 17" type="primary">LOC114857192</name>
</gene>
<feature type="region of interest" description="Disordered" evidence="13">
    <location>
        <begin position="90"/>
        <end position="114"/>
    </location>
</feature>
<evidence type="ECO:0000256" key="10">
    <source>
        <dbReference type="ARBA" id="ARBA00040002"/>
    </source>
</evidence>
<name>A0A6P7MU74_BETSP</name>
<keyword evidence="6" id="KW-0969">Cilium</keyword>
<evidence type="ECO:0000313" key="16">
    <source>
        <dbReference type="RefSeq" id="XP_029009253.1"/>
    </source>
</evidence>
<keyword evidence="3 12" id="KW-0853">WD repeat</keyword>
<dbReference type="InterPro" id="IPR036322">
    <property type="entry name" value="WD40_repeat_dom_sf"/>
</dbReference>
<keyword evidence="2" id="KW-0963">Cytoplasm</keyword>
<sequence>MLFIGSSRSKRSSLDGSDGTDQPSRTPRVLDSDGKDVTPLSLHQAESGETQAKPSKLFMEEVLSSSGSESSSSLFCSRFSTLSFETSLTSATETSSPLTSLPQPPTPHEVPREPDTVTEEILDEVVDICLTETDSVSLLDIPSTLVSEDSDDAETVRKTNIQYTELCKRRLCSDKFVAHAAQTFWGAPKDKEVQCDNIVMVDEGTVAKVWDIWDSFHNQHESPASVEANYLLPSTVDTIKGPEEDGERSDCHSFSSDPQRVLLSKSLLSSLVIMERSILTNIIHPKLAAYKGLPILKDPDSVPEDEQGSQEAEDRPLTPTLEPLWDFRCEITNECSVTSMVWNRKNPDLVAVSYGDLDSTKHRPTFICCWSLKNPMWPERVFQCHSCVTSLDFSANRPSQLAVGMLDGTVAVYDVRRPDSEACVASSSNCLNRPLHPVWQVIWTKAEMRLTGREREEALVSVSEDGRVIRWAFSSSGLDNIDLMNLGRLKVNMSSDVFSAVTPGFCIDFHPKNYGIYLIGTGSGLIYTCSVFNSKHCLEMYQAHTSPVNHIEWSPFSPDLFLCCSADWSIQLWKRGHFAPMLSFTSTQRVVHTAKWSPDWPTVFAAINEQQLEIWNLASDVLTPTIVHYNTPGAAMTELLFAPGTDCALVGGSDGQVTVYNIKNLNVGQKNQVDGLEDVIRSRLVVCSSTQGELQTDSHHI</sequence>
<feature type="compositionally biased region" description="Low complexity" evidence="13">
    <location>
        <begin position="90"/>
        <end position="101"/>
    </location>
</feature>
<dbReference type="PROSITE" id="PS50082">
    <property type="entry name" value="WD_REPEATS_2"/>
    <property type="match status" value="1"/>
</dbReference>
<evidence type="ECO:0000256" key="13">
    <source>
        <dbReference type="SAM" id="MobiDB-lite"/>
    </source>
</evidence>
<evidence type="ECO:0000313" key="14">
    <source>
        <dbReference type="Proteomes" id="UP000515150"/>
    </source>
</evidence>
<evidence type="ECO:0000256" key="4">
    <source>
        <dbReference type="ARBA" id="ARBA00022737"/>
    </source>
</evidence>
<organism evidence="14 17">
    <name type="scientific">Betta splendens</name>
    <name type="common">Siamese fighting fish</name>
    <dbReference type="NCBI Taxonomy" id="158456"/>
    <lineage>
        <taxon>Eukaryota</taxon>
        <taxon>Metazoa</taxon>
        <taxon>Chordata</taxon>
        <taxon>Craniata</taxon>
        <taxon>Vertebrata</taxon>
        <taxon>Euteleostomi</taxon>
        <taxon>Actinopterygii</taxon>
        <taxon>Neopterygii</taxon>
        <taxon>Teleostei</taxon>
        <taxon>Neoteleostei</taxon>
        <taxon>Acanthomorphata</taxon>
        <taxon>Anabantaria</taxon>
        <taxon>Anabantiformes</taxon>
        <taxon>Anabantoidei</taxon>
        <taxon>Osphronemidae</taxon>
        <taxon>Betta</taxon>
    </lineage>
</organism>
<feature type="compositionally biased region" description="Low complexity" evidence="13">
    <location>
        <begin position="63"/>
        <end position="73"/>
    </location>
</feature>
<evidence type="ECO:0000256" key="1">
    <source>
        <dbReference type="ARBA" id="ARBA00004611"/>
    </source>
</evidence>
<protein>
    <recommendedName>
        <fullName evidence="10">Dynein axonemal intermediate chain 4</fullName>
    </recommendedName>
    <alternativeName>
        <fullName evidence="11">WD repeat-containing protein 78</fullName>
    </alternativeName>
</protein>
<comment type="subcellular location">
    <subcellularLocation>
        <location evidence="1">Cytoplasm</location>
        <location evidence="1">Cytoskeleton</location>
        <location evidence="1">Flagellum axoneme</location>
    </subcellularLocation>
    <subcellularLocation>
        <location evidence="9">Dynein axonemal particle</location>
    </subcellularLocation>
</comment>